<proteinExistence type="predicted"/>
<gene>
    <name evidence="1" type="ORF">GcC1_005035</name>
</gene>
<dbReference type="AlphaFoldDB" id="A0A420J8Q6"/>
<sequence length="70" mass="7620">QSRIGIIEELSTAERQFFEYCSLATGRNHSNKYLGLSPLTNATAMAKDYCQTGGAVACPKRYNNLGTTDA</sequence>
<reference evidence="1 2" key="1">
    <citation type="journal article" date="2018" name="BMC Genomics">
        <title>Comparative genome analyses reveal sequence features reflecting distinct modes of host-adaptation between dicot and monocot powdery mildew.</title>
        <authorList>
            <person name="Wu Y."/>
            <person name="Ma X."/>
            <person name="Pan Z."/>
            <person name="Kale S.D."/>
            <person name="Song Y."/>
            <person name="King H."/>
            <person name="Zhang Q."/>
            <person name="Presley C."/>
            <person name="Deng X."/>
            <person name="Wei C.I."/>
            <person name="Xiao S."/>
        </authorList>
    </citation>
    <scope>NUCLEOTIDE SEQUENCE [LARGE SCALE GENOMIC DNA]</scope>
    <source>
        <strain evidence="1">UCSC1</strain>
    </source>
</reference>
<feature type="non-terminal residue" evidence="1">
    <location>
        <position position="1"/>
    </location>
</feature>
<evidence type="ECO:0000313" key="2">
    <source>
        <dbReference type="Proteomes" id="UP000285405"/>
    </source>
</evidence>
<dbReference type="EMBL" id="MCBR01000580">
    <property type="protein sequence ID" value="RKF83180.1"/>
    <property type="molecule type" value="Genomic_DNA"/>
</dbReference>
<name>A0A420J8Q6_9PEZI</name>
<comment type="caution">
    <text evidence="1">The sequence shown here is derived from an EMBL/GenBank/DDBJ whole genome shotgun (WGS) entry which is preliminary data.</text>
</comment>
<protein>
    <submittedName>
        <fullName evidence="1">Uncharacterized protein</fullName>
    </submittedName>
</protein>
<organism evidence="1 2">
    <name type="scientific">Golovinomyces cichoracearum</name>
    <dbReference type="NCBI Taxonomy" id="62708"/>
    <lineage>
        <taxon>Eukaryota</taxon>
        <taxon>Fungi</taxon>
        <taxon>Dikarya</taxon>
        <taxon>Ascomycota</taxon>
        <taxon>Pezizomycotina</taxon>
        <taxon>Leotiomycetes</taxon>
        <taxon>Erysiphales</taxon>
        <taxon>Erysiphaceae</taxon>
        <taxon>Golovinomyces</taxon>
    </lineage>
</organism>
<dbReference type="Proteomes" id="UP000285405">
    <property type="component" value="Unassembled WGS sequence"/>
</dbReference>
<accession>A0A420J8Q6</accession>
<evidence type="ECO:0000313" key="1">
    <source>
        <dbReference type="EMBL" id="RKF83180.1"/>
    </source>
</evidence>